<reference evidence="4" key="1">
    <citation type="submission" date="2019-08" db="EMBL/GenBank/DDBJ databases">
        <title>The improved chromosome-level genome for the pearl oyster Pinctada fucata martensii using PacBio sequencing and Hi-C.</title>
        <authorList>
            <person name="Zheng Z."/>
        </authorList>
    </citation>
    <scope>NUCLEOTIDE SEQUENCE</scope>
    <source>
        <strain evidence="4">ZZ-2019</strain>
        <tissue evidence="4">Adductor muscle</tissue>
    </source>
</reference>
<keyword evidence="3" id="KW-0067">ATP-binding</keyword>
<dbReference type="InterPro" id="IPR043129">
    <property type="entry name" value="ATPase_NBD"/>
</dbReference>
<name>A0AA89BYH8_PINIB</name>
<keyword evidence="2" id="KW-0547">Nucleotide-binding</keyword>
<dbReference type="SUPFAM" id="SSF53067">
    <property type="entry name" value="Actin-like ATPase domain"/>
    <property type="match status" value="2"/>
</dbReference>
<evidence type="ECO:0000256" key="2">
    <source>
        <dbReference type="ARBA" id="ARBA00022741"/>
    </source>
</evidence>
<evidence type="ECO:0000256" key="3">
    <source>
        <dbReference type="ARBA" id="ARBA00022840"/>
    </source>
</evidence>
<dbReference type="EMBL" id="VSWD01000005">
    <property type="protein sequence ID" value="KAK3101370.1"/>
    <property type="molecule type" value="Genomic_DNA"/>
</dbReference>
<dbReference type="PANTHER" id="PTHR14187:SF5">
    <property type="entry name" value="HEAT SHOCK 70 KDA PROTEIN 12A"/>
    <property type="match status" value="1"/>
</dbReference>
<evidence type="ECO:0000313" key="4">
    <source>
        <dbReference type="EMBL" id="KAK3101370.1"/>
    </source>
</evidence>
<evidence type="ECO:0000313" key="5">
    <source>
        <dbReference type="Proteomes" id="UP001186944"/>
    </source>
</evidence>
<sequence>MDEILVVAAIDFGTSFSGYAYSFRKNPDQILINQKWNNGNEEEQSVAYKTPTTVLYDDKGNFNSFGYEAEDRFAVKREANQEKGWRYFRHFKMKLHQALDTSNMASNKRKGARVSRCLKLHDQYGQEMDAIKVFSDAIGYLKTTLLKTLKDSTGFTRDNDVLWVLTVPSIWGLQAKQFMREAAVNAGIHGRNLRLALEPEAAAIYCKSHEMQKEQVESTMLAFQPGESFMIIDCGGGTVDITVHTVEEDGSLKEMCLPSGGPWGGTSVDDKFFDFMKELIGVKTFEKIQTLYPSTMFDLQRAFETKKKNALNPDGCSITGGISQVLHIFKKETKKDLEKSIPKKFSNSVGITLGSRLRLSKTLMTSFFESPLQSISDHVVHLFQNTQIEHINKVLLVGGFSDSPLLKTKLEEVFPSKQFILPRDASLAVLKGAVLYGHNQRSITTRISHATYGIATDVPFDKTVHPESHLHTRRGVSLCTDVFKVMITRNQPLTIDTTFTNEFRPPNAEDVTADIEVFSSSQKDPKYTTDPECQRIGVMTIEIPDTRKGKDRLIQVRMHFGGTELYVTAVENGTENTVSATFDCLK</sequence>
<accession>A0AA89BYH8</accession>
<dbReference type="GO" id="GO:0140662">
    <property type="term" value="F:ATP-dependent protein folding chaperone"/>
    <property type="evidence" value="ECO:0007669"/>
    <property type="project" value="InterPro"/>
</dbReference>
<dbReference type="Gene3D" id="2.60.34.10">
    <property type="entry name" value="Substrate Binding Domain Of DNAk, Chain A, domain 1"/>
    <property type="match status" value="1"/>
</dbReference>
<keyword evidence="5" id="KW-1185">Reference proteome</keyword>
<dbReference type="Gene3D" id="3.30.420.40">
    <property type="match status" value="2"/>
</dbReference>
<dbReference type="AlphaFoldDB" id="A0AA89BYH8"/>
<dbReference type="GO" id="GO:0005524">
    <property type="term" value="F:ATP binding"/>
    <property type="evidence" value="ECO:0007669"/>
    <property type="project" value="UniProtKB-KW"/>
</dbReference>
<organism evidence="4 5">
    <name type="scientific">Pinctada imbricata</name>
    <name type="common">Atlantic pearl-oyster</name>
    <name type="synonym">Pinctada martensii</name>
    <dbReference type="NCBI Taxonomy" id="66713"/>
    <lineage>
        <taxon>Eukaryota</taxon>
        <taxon>Metazoa</taxon>
        <taxon>Spiralia</taxon>
        <taxon>Lophotrochozoa</taxon>
        <taxon>Mollusca</taxon>
        <taxon>Bivalvia</taxon>
        <taxon>Autobranchia</taxon>
        <taxon>Pteriomorphia</taxon>
        <taxon>Pterioida</taxon>
        <taxon>Pterioidea</taxon>
        <taxon>Pteriidae</taxon>
        <taxon>Pinctada</taxon>
    </lineage>
</organism>
<evidence type="ECO:0000256" key="1">
    <source>
        <dbReference type="ARBA" id="ARBA00007381"/>
    </source>
</evidence>
<proteinExistence type="inferred from homology"/>
<dbReference type="Proteomes" id="UP001186944">
    <property type="component" value="Unassembled WGS sequence"/>
</dbReference>
<comment type="caution">
    <text evidence="4">The sequence shown here is derived from an EMBL/GenBank/DDBJ whole genome shotgun (WGS) entry which is preliminary data.</text>
</comment>
<gene>
    <name evidence="4" type="ORF">FSP39_003052</name>
</gene>
<dbReference type="Pfam" id="PF00012">
    <property type="entry name" value="HSP70"/>
    <property type="match status" value="1"/>
</dbReference>
<comment type="similarity">
    <text evidence="1">Belongs to the heat shock protein 70 family.</text>
</comment>
<dbReference type="PANTHER" id="PTHR14187">
    <property type="entry name" value="ALPHA KINASE/ELONGATION FACTOR 2 KINASE"/>
    <property type="match status" value="1"/>
</dbReference>
<dbReference type="InterPro" id="IPR029047">
    <property type="entry name" value="HSP70_peptide-bd_sf"/>
</dbReference>
<dbReference type="InterPro" id="IPR013126">
    <property type="entry name" value="Hsp_70_fam"/>
</dbReference>
<protein>
    <submittedName>
        <fullName evidence="4">Uncharacterized protein</fullName>
    </submittedName>
</protein>
<dbReference type="CDD" id="cd10229">
    <property type="entry name" value="ASKHA_NBD_HSP70_HSPA12"/>
    <property type="match status" value="1"/>
</dbReference>